<gene>
    <name evidence="2" type="ORF">TsocGM_24830</name>
</gene>
<organism evidence="2 3">
    <name type="scientific">Tautonia sociabilis</name>
    <dbReference type="NCBI Taxonomy" id="2080755"/>
    <lineage>
        <taxon>Bacteria</taxon>
        <taxon>Pseudomonadati</taxon>
        <taxon>Planctomycetota</taxon>
        <taxon>Planctomycetia</taxon>
        <taxon>Isosphaerales</taxon>
        <taxon>Isosphaeraceae</taxon>
        <taxon>Tautonia</taxon>
    </lineage>
</organism>
<dbReference type="SUPFAM" id="SSF52540">
    <property type="entry name" value="P-loop containing nucleoside triphosphate hydrolases"/>
    <property type="match status" value="1"/>
</dbReference>
<dbReference type="InterPro" id="IPR000863">
    <property type="entry name" value="Sulfotransferase_dom"/>
</dbReference>
<dbReference type="GO" id="GO:0008146">
    <property type="term" value="F:sulfotransferase activity"/>
    <property type="evidence" value="ECO:0007669"/>
    <property type="project" value="InterPro"/>
</dbReference>
<name>A0A432MCD2_9BACT</name>
<feature type="domain" description="Sulfotransferase" evidence="1">
    <location>
        <begin position="55"/>
        <end position="180"/>
    </location>
</feature>
<evidence type="ECO:0000259" key="1">
    <source>
        <dbReference type="Pfam" id="PF00685"/>
    </source>
</evidence>
<dbReference type="EMBL" id="RYZH01000088">
    <property type="protein sequence ID" value="RUL81639.1"/>
    <property type="molecule type" value="Genomic_DNA"/>
</dbReference>
<reference evidence="2 3" key="2">
    <citation type="submission" date="2019-01" db="EMBL/GenBank/DDBJ databases">
        <title>Tautonia sociabilis, a novel thermotolerant planctomycete of Isosphaeraceae family, isolated from a 4000 m deep subterranean habitat.</title>
        <authorList>
            <person name="Kovaleva O.L."/>
            <person name="Elcheninov A.G."/>
            <person name="Van Heerden E."/>
            <person name="Toshchakov S.V."/>
            <person name="Novikov A."/>
            <person name="Bonch-Osmolovskaya E.A."/>
            <person name="Kublanov I.V."/>
        </authorList>
    </citation>
    <scope>NUCLEOTIDE SEQUENCE [LARGE SCALE GENOMIC DNA]</scope>
    <source>
        <strain evidence="2 3">GM2012</strain>
    </source>
</reference>
<dbReference type="AlphaFoldDB" id="A0A432MCD2"/>
<sequence>MRRGGRGDQGRRGDAMDVICCGMYRACSTWQYEVVAHLIEWRRRGERLGYREGSGYDPAPGRGRFRVLKCHDQHPNFARAVAEGDALAVYSYRDLRDVVDSMRHKAGRSFDELMAEGLVHRILENDRFWMARPGVLAQRYEDLVADPVAGVLELGRFLGIDLSVAEAEEVAEAYSPEANRRRAEAVRLASAGRDDSPADPSRATRLDPETLLHGNHLRSGRVGGWREALSPGELALLGLLGGDWLVRRGYEADRSWAPPSSSPLRDALALARSRWHCWVYFTARRFPRLARASRRVLRLDRPLAESSGSGPRRPRQGVPST</sequence>
<dbReference type="InterPro" id="IPR027417">
    <property type="entry name" value="P-loop_NTPase"/>
</dbReference>
<reference evidence="2 3" key="1">
    <citation type="submission" date="2018-12" db="EMBL/GenBank/DDBJ databases">
        <authorList>
            <person name="Toschakov S.V."/>
        </authorList>
    </citation>
    <scope>NUCLEOTIDE SEQUENCE [LARGE SCALE GENOMIC DNA]</scope>
    <source>
        <strain evidence="2 3">GM2012</strain>
    </source>
</reference>
<keyword evidence="3" id="KW-1185">Reference proteome</keyword>
<dbReference type="Proteomes" id="UP000280296">
    <property type="component" value="Unassembled WGS sequence"/>
</dbReference>
<comment type="caution">
    <text evidence="2">The sequence shown here is derived from an EMBL/GenBank/DDBJ whole genome shotgun (WGS) entry which is preliminary data.</text>
</comment>
<protein>
    <submittedName>
        <fullName evidence="2">Sulfotransferase</fullName>
    </submittedName>
</protein>
<proteinExistence type="predicted"/>
<evidence type="ECO:0000313" key="2">
    <source>
        <dbReference type="EMBL" id="RUL81639.1"/>
    </source>
</evidence>
<keyword evidence="2" id="KW-0808">Transferase</keyword>
<dbReference type="Pfam" id="PF00685">
    <property type="entry name" value="Sulfotransfer_1"/>
    <property type="match status" value="1"/>
</dbReference>
<evidence type="ECO:0000313" key="3">
    <source>
        <dbReference type="Proteomes" id="UP000280296"/>
    </source>
</evidence>
<accession>A0A432MCD2</accession>
<dbReference type="Gene3D" id="3.40.50.300">
    <property type="entry name" value="P-loop containing nucleotide triphosphate hydrolases"/>
    <property type="match status" value="1"/>
</dbReference>